<feature type="compositionally biased region" description="Polar residues" evidence="1">
    <location>
        <begin position="579"/>
        <end position="592"/>
    </location>
</feature>
<proteinExistence type="predicted"/>
<evidence type="ECO:0000259" key="2">
    <source>
        <dbReference type="PROSITE" id="PS50994"/>
    </source>
</evidence>
<dbReference type="Gene3D" id="3.30.420.10">
    <property type="entry name" value="Ribonuclease H-like superfamily/Ribonuclease H"/>
    <property type="match status" value="1"/>
</dbReference>
<dbReference type="AlphaFoldDB" id="A0A8K0FXX6"/>
<dbReference type="PANTHER" id="PTHR37984">
    <property type="entry name" value="PROTEIN CBG26694"/>
    <property type="match status" value="1"/>
</dbReference>
<dbReference type="InterPro" id="IPR043128">
    <property type="entry name" value="Rev_trsase/Diguanyl_cyclase"/>
</dbReference>
<dbReference type="GO" id="GO:0015074">
    <property type="term" value="P:DNA integration"/>
    <property type="evidence" value="ECO:0007669"/>
    <property type="project" value="InterPro"/>
</dbReference>
<dbReference type="PROSITE" id="PS50994">
    <property type="entry name" value="INTEGRASE"/>
    <property type="match status" value="1"/>
</dbReference>
<evidence type="ECO:0000313" key="4">
    <source>
        <dbReference type="Proteomes" id="UP000801492"/>
    </source>
</evidence>
<dbReference type="Proteomes" id="UP000801492">
    <property type="component" value="Unassembled WGS sequence"/>
</dbReference>
<dbReference type="Pfam" id="PF00078">
    <property type="entry name" value="RVT_1"/>
    <property type="match status" value="1"/>
</dbReference>
<feature type="region of interest" description="Disordered" evidence="1">
    <location>
        <begin position="561"/>
        <end position="633"/>
    </location>
</feature>
<dbReference type="CDD" id="cd01647">
    <property type="entry name" value="RT_LTR"/>
    <property type="match status" value="1"/>
</dbReference>
<dbReference type="InterPro" id="IPR000477">
    <property type="entry name" value="RT_dom"/>
</dbReference>
<dbReference type="GO" id="GO:0071897">
    <property type="term" value="P:DNA biosynthetic process"/>
    <property type="evidence" value="ECO:0007669"/>
    <property type="project" value="UniProtKB-ARBA"/>
</dbReference>
<accession>A0A8K0FXX6</accession>
<name>A0A8K0FXX6_IGNLU</name>
<gene>
    <name evidence="3" type="ORF">ILUMI_21497</name>
</gene>
<dbReference type="InterPro" id="IPR043502">
    <property type="entry name" value="DNA/RNA_pol_sf"/>
</dbReference>
<evidence type="ECO:0000313" key="3">
    <source>
        <dbReference type="EMBL" id="KAF2884700.1"/>
    </source>
</evidence>
<feature type="compositionally biased region" description="Polar residues" evidence="1">
    <location>
        <begin position="51"/>
        <end position="63"/>
    </location>
</feature>
<dbReference type="OrthoDB" id="6765319at2759"/>
<feature type="compositionally biased region" description="Basic and acidic residues" evidence="1">
    <location>
        <begin position="562"/>
        <end position="573"/>
    </location>
</feature>
<sequence length="633" mass="72517">MVRGRIRDRVFEDKEDTKLDKLLEIALNKESFIHGDRMQVNIVKKASYHPASSKSTIQGSSRNSRQENKRKRTENKKCKYSSCKCNKRNKIGHLARVCKKTNCLDMITFKNDNPVFSNIKFNELSLNMLIHGEASVTVVLQKCYREKWSNFKLQKTNITLKPFCNASVKPIGYIESTSLKDVKYPLPRPEELFSKLNNGESFTKIDLSNAYNQIELEEESTRLLTWNTHKGLYKLNRLPCGITPASAIFQRTLESTLQGLKGCANFLDNIITTETTRQEHEGSGFKLKLTKCAFFQQEITYLEYTILIEGLKKNLDKVKATIEAPIPKNHSAQSNQLADMLSRHALQQKVNDKKTQDENYLNFVVTEGLPINCKRIAKETRVEQRVNKWPEIFRMPNITTESTIKKLSETFSRWGLPEHIVSDNGPSLVSLQFKKFLEQNGINHITSSLFHSATNGAAENLVRSFKKGLKAATFKQQGIDPNLIISRYFLNYRSAVHSTTNETPVILMLGKTLGTCFDLIKPDTILIEAKIVEVKGYRNYLCELKDLKVWKRPRNQIRKSCKVKEDKKEEKTRSALSKLPSSQSPYDNGQTDPIQPRIPRISAPPRIAIHNARNNNTGTRTKRNIKIPKQYLD</sequence>
<dbReference type="Gene3D" id="3.30.70.270">
    <property type="match status" value="1"/>
</dbReference>
<keyword evidence="4" id="KW-1185">Reference proteome</keyword>
<dbReference type="SUPFAM" id="SSF56672">
    <property type="entry name" value="DNA/RNA polymerases"/>
    <property type="match status" value="1"/>
</dbReference>
<dbReference type="InterPro" id="IPR036397">
    <property type="entry name" value="RNaseH_sf"/>
</dbReference>
<dbReference type="InterPro" id="IPR001584">
    <property type="entry name" value="Integrase_cat-core"/>
</dbReference>
<organism evidence="3 4">
    <name type="scientific">Ignelater luminosus</name>
    <name type="common">Cucubano</name>
    <name type="synonym">Pyrophorus luminosus</name>
    <dbReference type="NCBI Taxonomy" id="2038154"/>
    <lineage>
        <taxon>Eukaryota</taxon>
        <taxon>Metazoa</taxon>
        <taxon>Ecdysozoa</taxon>
        <taxon>Arthropoda</taxon>
        <taxon>Hexapoda</taxon>
        <taxon>Insecta</taxon>
        <taxon>Pterygota</taxon>
        <taxon>Neoptera</taxon>
        <taxon>Endopterygota</taxon>
        <taxon>Coleoptera</taxon>
        <taxon>Polyphaga</taxon>
        <taxon>Elateriformia</taxon>
        <taxon>Elateroidea</taxon>
        <taxon>Elateridae</taxon>
        <taxon>Agrypninae</taxon>
        <taxon>Pyrophorini</taxon>
        <taxon>Ignelater</taxon>
    </lineage>
</organism>
<dbReference type="EMBL" id="VTPC01090143">
    <property type="protein sequence ID" value="KAF2884700.1"/>
    <property type="molecule type" value="Genomic_DNA"/>
</dbReference>
<comment type="caution">
    <text evidence="3">The sequence shown here is derived from an EMBL/GenBank/DDBJ whole genome shotgun (WGS) entry which is preliminary data.</text>
</comment>
<dbReference type="InterPro" id="IPR012337">
    <property type="entry name" value="RNaseH-like_sf"/>
</dbReference>
<dbReference type="InterPro" id="IPR050951">
    <property type="entry name" value="Retrovirus_Pol_polyprotein"/>
</dbReference>
<dbReference type="Gene3D" id="3.10.10.10">
    <property type="entry name" value="HIV Type 1 Reverse Transcriptase, subunit A, domain 1"/>
    <property type="match status" value="1"/>
</dbReference>
<dbReference type="GO" id="GO:0042575">
    <property type="term" value="C:DNA polymerase complex"/>
    <property type="evidence" value="ECO:0007669"/>
    <property type="project" value="UniProtKB-ARBA"/>
</dbReference>
<feature type="domain" description="Integrase catalytic" evidence="2">
    <location>
        <begin position="392"/>
        <end position="512"/>
    </location>
</feature>
<dbReference type="SUPFAM" id="SSF53098">
    <property type="entry name" value="Ribonuclease H-like"/>
    <property type="match status" value="1"/>
</dbReference>
<protein>
    <recommendedName>
        <fullName evidence="2">Integrase catalytic domain-containing protein</fullName>
    </recommendedName>
</protein>
<reference evidence="3" key="1">
    <citation type="submission" date="2019-08" db="EMBL/GenBank/DDBJ databases">
        <title>The genome of the North American firefly Photinus pyralis.</title>
        <authorList>
            <consortium name="Photinus pyralis genome working group"/>
            <person name="Fallon T.R."/>
            <person name="Sander Lower S.E."/>
            <person name="Weng J.-K."/>
        </authorList>
    </citation>
    <scope>NUCLEOTIDE SEQUENCE</scope>
    <source>
        <strain evidence="3">TRF0915ILg1</strain>
        <tissue evidence="3">Whole body</tissue>
    </source>
</reference>
<dbReference type="GO" id="GO:0003676">
    <property type="term" value="F:nucleic acid binding"/>
    <property type="evidence" value="ECO:0007669"/>
    <property type="project" value="InterPro"/>
</dbReference>
<feature type="compositionally biased region" description="Low complexity" evidence="1">
    <location>
        <begin position="593"/>
        <end position="619"/>
    </location>
</feature>
<evidence type="ECO:0000256" key="1">
    <source>
        <dbReference type="SAM" id="MobiDB-lite"/>
    </source>
</evidence>
<dbReference type="PANTHER" id="PTHR37984:SF5">
    <property type="entry name" value="PROTEIN NYNRIN-LIKE"/>
    <property type="match status" value="1"/>
</dbReference>
<feature type="region of interest" description="Disordered" evidence="1">
    <location>
        <begin position="51"/>
        <end position="73"/>
    </location>
</feature>